<keyword evidence="17" id="KW-1185">Reference proteome</keyword>
<evidence type="ECO:0000256" key="6">
    <source>
        <dbReference type="ARBA" id="ARBA00023004"/>
    </source>
</evidence>
<dbReference type="AlphaFoldDB" id="A0A2A4FXC5"/>
<dbReference type="GO" id="GO:0009279">
    <property type="term" value="C:cell outer membrane"/>
    <property type="evidence" value="ECO:0007669"/>
    <property type="project" value="UniProtKB-SubCell"/>
</dbReference>
<evidence type="ECO:0000256" key="1">
    <source>
        <dbReference type="ARBA" id="ARBA00004571"/>
    </source>
</evidence>
<feature type="domain" description="TonB-dependent receptor plug" evidence="15">
    <location>
        <begin position="56"/>
        <end position="165"/>
    </location>
</feature>
<evidence type="ECO:0000256" key="9">
    <source>
        <dbReference type="ARBA" id="ARBA00023136"/>
    </source>
</evidence>
<dbReference type="InterPro" id="IPR000531">
    <property type="entry name" value="Beta-barrel_TonB"/>
</dbReference>
<name>A0A2A4FXC5_9SPHN</name>
<feature type="domain" description="TonB-dependent receptor-like beta-barrel" evidence="14">
    <location>
        <begin position="344"/>
        <end position="746"/>
    </location>
</feature>
<evidence type="ECO:0000256" key="5">
    <source>
        <dbReference type="ARBA" id="ARBA00022692"/>
    </source>
</evidence>
<dbReference type="PANTHER" id="PTHR32552:SF81">
    <property type="entry name" value="TONB-DEPENDENT OUTER MEMBRANE RECEPTOR"/>
    <property type="match status" value="1"/>
</dbReference>
<evidence type="ECO:0000256" key="3">
    <source>
        <dbReference type="ARBA" id="ARBA00022452"/>
    </source>
</evidence>
<keyword evidence="4" id="KW-0410">Iron transport</keyword>
<comment type="similarity">
    <text evidence="11 12">Belongs to the TonB-dependent receptor family.</text>
</comment>
<evidence type="ECO:0000259" key="14">
    <source>
        <dbReference type="Pfam" id="PF00593"/>
    </source>
</evidence>
<proteinExistence type="inferred from homology"/>
<sequence length="786" mass="83748">MKGGASILAGSLVLFHAQAAWAGQSEPAAAPAAAEAGAPEGIEDIVVTARRTNETAQKVPLAISVVTGEAMKEANVSEFRDFARLTPSFQALVGAGDATAVILTIRGVSAQDRLLTTDSPIGIYVDGVNYARTSNLETAFLDADRVEVLKGPQGTLFGKNNTGGAVSVTTRQPKLGEFGGYVIGTVGNYDTYEALGVLNLPLVKDKLGIRVMGSHRERGGFGKDFFGRELNTKNQDAFRVNGLFESGSVRWAVSGDYTKTTGSGAIARLTFLNPLPSTLAGTPATAPIYIAVAIQAGLLNPALLANRTANAAAINAAAALARPLLVAEMNAPFYDTPTNIARNILGRTYGVSSNFSVDLLDNLQFRSISAARWAKVRSPNEFDGSHYALVDSTNFQNGVRNLSQEIQFVSSGNSWFDWIVGAYVNEETGFEGTISNSLATVNPTTNPNVTGADVKNGSWAVFGQTNIKLTDTVRATLGLRWTEELRQIRARNFIGPAATCNIPVAVRIGGQCLAQFKNIYSDASYLASIDWQATEATMLYARTARGFKGGGQNLRGTAGSVESFTPFKPETVTDYEVGVKTDLFDRRVRFNAAVYYADYKDIQRTALIPTAAGNLASVISNAAKARIQGAEGDLTVRPMTGLTFRLSGAIVDAKYKKYVDGSGDRSGEDFQFPKYSWAASVDYKVPMSFGTAGASLNYSWNSRVNLAPTAKYLGTVVQPGYGLLGGRLSATIDAIDADIAVYGKNLTNKKYFINGVAADSSFGFNAAFVGEPRQFGLTLTKRFGGE</sequence>
<dbReference type="Gene3D" id="2.40.170.20">
    <property type="entry name" value="TonB-dependent receptor, beta-barrel domain"/>
    <property type="match status" value="2"/>
</dbReference>
<feature type="chain" id="PRO_5012946517" evidence="13">
    <location>
        <begin position="23"/>
        <end position="786"/>
    </location>
</feature>
<keyword evidence="8 12" id="KW-0798">TonB box</keyword>
<dbReference type="InterPro" id="IPR036942">
    <property type="entry name" value="Beta-barrel_TonB_sf"/>
</dbReference>
<evidence type="ECO:0000259" key="15">
    <source>
        <dbReference type="Pfam" id="PF07715"/>
    </source>
</evidence>
<dbReference type="EMBL" id="NWUF01000005">
    <property type="protein sequence ID" value="PCE43099.1"/>
    <property type="molecule type" value="Genomic_DNA"/>
</dbReference>
<dbReference type="OrthoDB" id="7177879at2"/>
<feature type="signal peptide" evidence="13">
    <location>
        <begin position="1"/>
        <end position="22"/>
    </location>
</feature>
<evidence type="ECO:0000313" key="17">
    <source>
        <dbReference type="Proteomes" id="UP000218934"/>
    </source>
</evidence>
<keyword evidence="3 11" id="KW-1134">Transmembrane beta strand</keyword>
<evidence type="ECO:0000256" key="8">
    <source>
        <dbReference type="ARBA" id="ARBA00023077"/>
    </source>
</evidence>
<organism evidence="16 17">
    <name type="scientific">Rhizorhabdus dicambivorans</name>
    <dbReference type="NCBI Taxonomy" id="1850238"/>
    <lineage>
        <taxon>Bacteria</taxon>
        <taxon>Pseudomonadati</taxon>
        <taxon>Pseudomonadota</taxon>
        <taxon>Alphaproteobacteria</taxon>
        <taxon>Sphingomonadales</taxon>
        <taxon>Sphingomonadaceae</taxon>
        <taxon>Rhizorhabdus</taxon>
    </lineage>
</organism>
<evidence type="ECO:0000313" key="16">
    <source>
        <dbReference type="EMBL" id="PCE43099.1"/>
    </source>
</evidence>
<dbReference type="KEGG" id="rdi:CMV14_17530"/>
<protein>
    <submittedName>
        <fullName evidence="16">TonB-dependent receptor</fullName>
    </submittedName>
</protein>
<keyword evidence="5 11" id="KW-0812">Transmembrane</keyword>
<keyword evidence="13" id="KW-0732">Signal</keyword>
<evidence type="ECO:0000256" key="4">
    <source>
        <dbReference type="ARBA" id="ARBA00022496"/>
    </source>
</evidence>
<accession>A0A2A4FXC5</accession>
<keyword evidence="10 11" id="KW-0998">Cell outer membrane</keyword>
<keyword evidence="16" id="KW-0675">Receptor</keyword>
<keyword evidence="7" id="KW-0406">Ion transport</keyword>
<dbReference type="Pfam" id="PF07715">
    <property type="entry name" value="Plug"/>
    <property type="match status" value="1"/>
</dbReference>
<dbReference type="PANTHER" id="PTHR32552">
    <property type="entry name" value="FERRICHROME IRON RECEPTOR-RELATED"/>
    <property type="match status" value="1"/>
</dbReference>
<dbReference type="GO" id="GO:0006826">
    <property type="term" value="P:iron ion transport"/>
    <property type="evidence" value="ECO:0007669"/>
    <property type="project" value="UniProtKB-KW"/>
</dbReference>
<dbReference type="Pfam" id="PF00593">
    <property type="entry name" value="TonB_dep_Rec_b-barrel"/>
    <property type="match status" value="1"/>
</dbReference>
<evidence type="ECO:0000256" key="2">
    <source>
        <dbReference type="ARBA" id="ARBA00022448"/>
    </source>
</evidence>
<comment type="subcellular location">
    <subcellularLocation>
        <location evidence="1 11">Cell outer membrane</location>
        <topology evidence="1 11">Multi-pass membrane protein</topology>
    </subcellularLocation>
</comment>
<dbReference type="Proteomes" id="UP000218934">
    <property type="component" value="Unassembled WGS sequence"/>
</dbReference>
<dbReference type="SUPFAM" id="SSF56935">
    <property type="entry name" value="Porins"/>
    <property type="match status" value="1"/>
</dbReference>
<dbReference type="InterPro" id="IPR039426">
    <property type="entry name" value="TonB-dep_rcpt-like"/>
</dbReference>
<reference evidence="16 17" key="1">
    <citation type="submission" date="2017-09" db="EMBL/GenBank/DDBJ databases">
        <title>The Catabolism of 3,6-Dichlorosalicylic acid is Initiated by the Cytochrome P450 Monooxygenase DsmABC in Rhizorhabdus dicambivorans Ndbn-20.</title>
        <authorList>
            <person name="Na L."/>
        </authorList>
    </citation>
    <scope>NUCLEOTIDE SEQUENCE [LARGE SCALE GENOMIC DNA]</scope>
    <source>
        <strain evidence="16 17">Ndbn-20m</strain>
    </source>
</reference>
<keyword evidence="2 11" id="KW-0813">Transport</keyword>
<dbReference type="PROSITE" id="PS52016">
    <property type="entry name" value="TONB_DEPENDENT_REC_3"/>
    <property type="match status" value="1"/>
</dbReference>
<evidence type="ECO:0000256" key="13">
    <source>
        <dbReference type="SAM" id="SignalP"/>
    </source>
</evidence>
<keyword evidence="6" id="KW-0408">Iron</keyword>
<evidence type="ECO:0000256" key="7">
    <source>
        <dbReference type="ARBA" id="ARBA00023065"/>
    </source>
</evidence>
<comment type="caution">
    <text evidence="16">The sequence shown here is derived from an EMBL/GenBank/DDBJ whole genome shotgun (WGS) entry which is preliminary data.</text>
</comment>
<evidence type="ECO:0000256" key="10">
    <source>
        <dbReference type="ARBA" id="ARBA00023237"/>
    </source>
</evidence>
<keyword evidence="9 11" id="KW-0472">Membrane</keyword>
<dbReference type="RefSeq" id="WP_066962292.1">
    <property type="nucleotide sequence ID" value="NZ_CP023449.1"/>
</dbReference>
<gene>
    <name evidence="16" type="ORF">COO09_07315</name>
</gene>
<evidence type="ECO:0000256" key="12">
    <source>
        <dbReference type="RuleBase" id="RU003357"/>
    </source>
</evidence>
<evidence type="ECO:0000256" key="11">
    <source>
        <dbReference type="PROSITE-ProRule" id="PRU01360"/>
    </source>
</evidence>
<dbReference type="InterPro" id="IPR012910">
    <property type="entry name" value="Plug_dom"/>
</dbReference>